<dbReference type="SMART" id="SM00318">
    <property type="entry name" value="SNc"/>
    <property type="match status" value="1"/>
</dbReference>
<evidence type="ECO:0000259" key="1">
    <source>
        <dbReference type="PROSITE" id="PS50830"/>
    </source>
</evidence>
<feature type="domain" description="TNase-like" evidence="1">
    <location>
        <begin position="10"/>
        <end position="120"/>
    </location>
</feature>
<keyword evidence="3" id="KW-1185">Reference proteome</keyword>
<sequence>MAKAKPKETYVRNAKVNGVVDGDTVDLQVDLGCDISINMRCRLDGINAPEKNTDAGKTSKAWVEKTLPVGTAVVVQTVQDKQEKYGRYLATVFLPNTAKSINDQLIEQGLAKPYHGEART</sequence>
<dbReference type="Proteomes" id="UP000222831">
    <property type="component" value="Segment"/>
</dbReference>
<dbReference type="RefSeq" id="YP_009598946.1">
    <property type="nucleotide sequence ID" value="NC_041911.1"/>
</dbReference>
<dbReference type="KEGG" id="vg:40074648"/>
<dbReference type="InterPro" id="IPR016071">
    <property type="entry name" value="Staphylococal_nuclease_OB-fold"/>
</dbReference>
<dbReference type="SUPFAM" id="SSF50199">
    <property type="entry name" value="Staphylococcal nuclease"/>
    <property type="match status" value="1"/>
</dbReference>
<dbReference type="Pfam" id="PF00565">
    <property type="entry name" value="SNase"/>
    <property type="match status" value="1"/>
</dbReference>
<accession>A0A1L7N173</accession>
<proteinExistence type="predicted"/>
<dbReference type="InterPro" id="IPR035437">
    <property type="entry name" value="SNase_OB-fold_sf"/>
</dbReference>
<name>A0A1L7N173_9CAUD</name>
<organism evidence="2 3">
    <name type="scientific">Ralstonia phage RP12</name>
    <dbReference type="NCBI Taxonomy" id="1923889"/>
    <lineage>
        <taxon>Viruses</taxon>
        <taxon>Duplodnaviria</taxon>
        <taxon>Heunggongvirae</taxon>
        <taxon>Uroviricota</taxon>
        <taxon>Caudoviricetes</taxon>
        <taxon>Chimalliviridae</taxon>
        <taxon>Ripduovirus</taxon>
        <taxon>Ripduovirus RP12</taxon>
    </lineage>
</organism>
<reference evidence="2 3" key="1">
    <citation type="submission" date="2016-12" db="EMBL/GenBank/DDBJ databases">
        <title>Characterization of two jumbo phages RP12 and RP31 infecting the phytopathogen Ralstonia solanacearum.</title>
        <authorList>
            <person name="Kawasaki T."/>
            <person name="Yoshikawa G."/>
            <person name="Ogata H."/>
            <person name="Yamada T."/>
        </authorList>
    </citation>
    <scope>NUCLEOTIDE SEQUENCE [LARGE SCALE GENOMIC DNA]</scope>
    <source>
        <strain evidence="2 3">RP12</strain>
    </source>
</reference>
<dbReference type="GeneID" id="40074648"/>
<evidence type="ECO:0000313" key="2">
    <source>
        <dbReference type="EMBL" id="BAW19227.1"/>
    </source>
</evidence>
<protein>
    <submittedName>
        <fullName evidence="2">Putative nuclease (SNase domain-containing protein)</fullName>
    </submittedName>
</protein>
<evidence type="ECO:0000313" key="3">
    <source>
        <dbReference type="Proteomes" id="UP000222831"/>
    </source>
</evidence>
<dbReference type="EMBL" id="AP017924">
    <property type="protein sequence ID" value="BAW19227.1"/>
    <property type="molecule type" value="Genomic_DNA"/>
</dbReference>
<dbReference type="PROSITE" id="PS50830">
    <property type="entry name" value="TNASE_3"/>
    <property type="match status" value="1"/>
</dbReference>
<dbReference type="Gene3D" id="2.40.50.90">
    <property type="match status" value="1"/>
</dbReference>